<evidence type="ECO:0000313" key="2">
    <source>
        <dbReference type="Proteomes" id="UP000790709"/>
    </source>
</evidence>
<name>A0ACB8B235_9AGAM</name>
<evidence type="ECO:0000313" key="1">
    <source>
        <dbReference type="EMBL" id="KAH7918767.1"/>
    </source>
</evidence>
<dbReference type="EMBL" id="MU266737">
    <property type="protein sequence ID" value="KAH7918767.1"/>
    <property type="molecule type" value="Genomic_DNA"/>
</dbReference>
<protein>
    <submittedName>
        <fullName evidence="1">Uncharacterized protein</fullName>
    </submittedName>
</protein>
<reference evidence="1" key="1">
    <citation type="journal article" date="2021" name="New Phytol.">
        <title>Evolutionary innovations through gain and loss of genes in the ectomycorrhizal Boletales.</title>
        <authorList>
            <person name="Wu G."/>
            <person name="Miyauchi S."/>
            <person name="Morin E."/>
            <person name="Kuo A."/>
            <person name="Drula E."/>
            <person name="Varga T."/>
            <person name="Kohler A."/>
            <person name="Feng B."/>
            <person name="Cao Y."/>
            <person name="Lipzen A."/>
            <person name="Daum C."/>
            <person name="Hundley H."/>
            <person name="Pangilinan J."/>
            <person name="Johnson J."/>
            <person name="Barry K."/>
            <person name="LaButti K."/>
            <person name="Ng V."/>
            <person name="Ahrendt S."/>
            <person name="Min B."/>
            <person name="Choi I.G."/>
            <person name="Park H."/>
            <person name="Plett J.M."/>
            <person name="Magnuson J."/>
            <person name="Spatafora J.W."/>
            <person name="Nagy L.G."/>
            <person name="Henrissat B."/>
            <person name="Grigoriev I.V."/>
            <person name="Yang Z.L."/>
            <person name="Xu J."/>
            <person name="Martin F.M."/>
        </authorList>
    </citation>
    <scope>NUCLEOTIDE SEQUENCE</scope>
    <source>
        <strain evidence="1">KUC20120723A-06</strain>
    </source>
</reference>
<sequence>MNDPLFDPQFTAFHYLYVTMRTNTGSTEPPSSRIQAGESDESLLPSLVGDREEGLALGTLVLVEDPRAPTLLFLHARGVAATRGPDNQVIVKLRCACGRLHSHVVVETSKPGPGSVRTLFFLVLLIIVVVMVTHATELAHAVHTAIDAVKLLAKIVKRVALSCLRWVVIA</sequence>
<accession>A0ACB8B235</accession>
<keyword evidence="2" id="KW-1185">Reference proteome</keyword>
<organism evidence="1 2">
    <name type="scientific">Leucogyrophana mollusca</name>
    <dbReference type="NCBI Taxonomy" id="85980"/>
    <lineage>
        <taxon>Eukaryota</taxon>
        <taxon>Fungi</taxon>
        <taxon>Dikarya</taxon>
        <taxon>Basidiomycota</taxon>
        <taxon>Agaricomycotina</taxon>
        <taxon>Agaricomycetes</taxon>
        <taxon>Agaricomycetidae</taxon>
        <taxon>Boletales</taxon>
        <taxon>Boletales incertae sedis</taxon>
        <taxon>Leucogyrophana</taxon>
    </lineage>
</organism>
<dbReference type="Proteomes" id="UP000790709">
    <property type="component" value="Unassembled WGS sequence"/>
</dbReference>
<gene>
    <name evidence="1" type="ORF">BV22DRAFT_1134344</name>
</gene>
<comment type="caution">
    <text evidence="1">The sequence shown here is derived from an EMBL/GenBank/DDBJ whole genome shotgun (WGS) entry which is preliminary data.</text>
</comment>
<proteinExistence type="predicted"/>